<sequence>MAMNLHHSLRALTLLGLSAGAVAVPAGASAFGTEPLGLTIGLTPTISSDYLFRGISQTRNRPAVQATVDIQHGSGLYVGGFVSNVTFLGANARQEADALAGWRTTVSGISLDFGGIAYTYPGFENRPASAYDLQYVELAAKASFNISDLPLPAKVLAFLNYSPNYQLESGTGLYVEGGLELALPHDLTLAGRGGYQWIQNNARWGSPDFANWSVSLSYRISDFVLTAGYFDTSLNRGECFGGQKICEARSMLYLSRTF</sequence>
<reference evidence="2 3" key="1">
    <citation type="submission" date="2024-09" db="EMBL/GenBank/DDBJ databases">
        <authorList>
            <person name="Sun Q."/>
            <person name="Mori K."/>
        </authorList>
    </citation>
    <scope>NUCLEOTIDE SEQUENCE [LARGE SCALE GENOMIC DNA]</scope>
    <source>
        <strain evidence="2 3">CCM 7468</strain>
    </source>
</reference>
<dbReference type="NCBIfam" id="TIGR02001">
    <property type="entry name" value="gcw_chp"/>
    <property type="match status" value="1"/>
</dbReference>
<feature type="chain" id="PRO_5047341515" evidence="1">
    <location>
        <begin position="24"/>
        <end position="258"/>
    </location>
</feature>
<comment type="caution">
    <text evidence="2">The sequence shown here is derived from an EMBL/GenBank/DDBJ whole genome shotgun (WGS) entry which is preliminary data.</text>
</comment>
<dbReference type="RefSeq" id="WP_377056591.1">
    <property type="nucleotide sequence ID" value="NZ_JBHLVZ010000103.1"/>
</dbReference>
<evidence type="ECO:0000313" key="2">
    <source>
        <dbReference type="EMBL" id="MFC0389322.1"/>
    </source>
</evidence>
<keyword evidence="1" id="KW-0732">Signal</keyword>
<accession>A0ABV6J0D5</accession>
<evidence type="ECO:0000313" key="3">
    <source>
        <dbReference type="Proteomes" id="UP001589789"/>
    </source>
</evidence>
<gene>
    <name evidence="2" type="ORF">ACFFIC_27820</name>
</gene>
<dbReference type="Pfam" id="PF09694">
    <property type="entry name" value="Gcw_chp"/>
    <property type="match status" value="1"/>
</dbReference>
<dbReference type="Proteomes" id="UP001589789">
    <property type="component" value="Unassembled WGS sequence"/>
</dbReference>
<organism evidence="2 3">
    <name type="scientific">Muricoccus vinaceus</name>
    <dbReference type="NCBI Taxonomy" id="424704"/>
    <lineage>
        <taxon>Bacteria</taxon>
        <taxon>Pseudomonadati</taxon>
        <taxon>Pseudomonadota</taxon>
        <taxon>Alphaproteobacteria</taxon>
        <taxon>Acetobacterales</taxon>
        <taxon>Roseomonadaceae</taxon>
        <taxon>Muricoccus</taxon>
    </lineage>
</organism>
<proteinExistence type="predicted"/>
<feature type="signal peptide" evidence="1">
    <location>
        <begin position="1"/>
        <end position="23"/>
    </location>
</feature>
<protein>
    <submittedName>
        <fullName evidence="2">TorF family putative porin</fullName>
    </submittedName>
</protein>
<keyword evidence="3" id="KW-1185">Reference proteome</keyword>
<evidence type="ECO:0000256" key="1">
    <source>
        <dbReference type="SAM" id="SignalP"/>
    </source>
</evidence>
<name>A0ABV6J0D5_9PROT</name>
<dbReference type="EMBL" id="JBHLVZ010000103">
    <property type="protein sequence ID" value="MFC0389322.1"/>
    <property type="molecule type" value="Genomic_DNA"/>
</dbReference>
<dbReference type="InterPro" id="IPR010239">
    <property type="entry name" value="CHP02001"/>
</dbReference>